<gene>
    <name evidence="1" type="ORF">JI435_409610</name>
</gene>
<keyword evidence="2" id="KW-1185">Reference proteome</keyword>
<evidence type="ECO:0000313" key="1">
    <source>
        <dbReference type="EMBL" id="QRC96747.1"/>
    </source>
</evidence>
<proteinExistence type="predicted"/>
<dbReference type="EMBL" id="CP069028">
    <property type="protein sequence ID" value="QRC96747.1"/>
    <property type="molecule type" value="Genomic_DNA"/>
</dbReference>
<evidence type="ECO:0000313" key="2">
    <source>
        <dbReference type="Proteomes" id="UP000663193"/>
    </source>
</evidence>
<accession>A0A7U2I298</accession>
<name>A0A7U2I298_PHANO</name>
<protein>
    <submittedName>
        <fullName evidence="1">Uncharacterized protein</fullName>
    </submittedName>
</protein>
<organism evidence="1 2">
    <name type="scientific">Phaeosphaeria nodorum (strain SN15 / ATCC MYA-4574 / FGSC 10173)</name>
    <name type="common">Glume blotch fungus</name>
    <name type="synonym">Parastagonospora nodorum</name>
    <dbReference type="NCBI Taxonomy" id="321614"/>
    <lineage>
        <taxon>Eukaryota</taxon>
        <taxon>Fungi</taxon>
        <taxon>Dikarya</taxon>
        <taxon>Ascomycota</taxon>
        <taxon>Pezizomycotina</taxon>
        <taxon>Dothideomycetes</taxon>
        <taxon>Pleosporomycetidae</taxon>
        <taxon>Pleosporales</taxon>
        <taxon>Pleosporineae</taxon>
        <taxon>Phaeosphaeriaceae</taxon>
        <taxon>Parastagonospora</taxon>
    </lineage>
</organism>
<dbReference type="Proteomes" id="UP000663193">
    <property type="component" value="Chromosome 6"/>
</dbReference>
<dbReference type="AlphaFoldDB" id="A0A7U2I298"/>
<sequence>MSRHSPGSIRFAALLYTSFKFSPLLHLPRKKNIIFALPRVALQRNCRGSTSYSASLPQLRAKDLLPSIDCAVPPQILL</sequence>
<dbReference type="VEuPathDB" id="FungiDB:JI435_409610"/>
<reference evidence="2" key="1">
    <citation type="journal article" date="2021" name="BMC Genomics">
        <title>Chromosome-level genome assembly and manually-curated proteome of model necrotroph Parastagonospora nodorum Sn15 reveals a genome-wide trove of candidate effector homologs, and redundancy of virulence-related functions within an accessory chromosome.</title>
        <authorList>
            <person name="Bertazzoni S."/>
            <person name="Jones D.A.B."/>
            <person name="Phan H.T."/>
            <person name="Tan K.-C."/>
            <person name="Hane J.K."/>
        </authorList>
    </citation>
    <scope>NUCLEOTIDE SEQUENCE [LARGE SCALE GENOMIC DNA]</scope>
    <source>
        <strain evidence="2">SN15 / ATCC MYA-4574 / FGSC 10173)</strain>
    </source>
</reference>